<feature type="compositionally biased region" description="Basic and acidic residues" evidence="1">
    <location>
        <begin position="214"/>
        <end position="224"/>
    </location>
</feature>
<organism evidence="2 3">
    <name type="scientific">Streptomyces hebeiensis</name>
    <dbReference type="NCBI Taxonomy" id="229486"/>
    <lineage>
        <taxon>Bacteria</taxon>
        <taxon>Bacillati</taxon>
        <taxon>Actinomycetota</taxon>
        <taxon>Actinomycetes</taxon>
        <taxon>Kitasatosporales</taxon>
        <taxon>Streptomycetaceae</taxon>
        <taxon>Streptomyces</taxon>
    </lineage>
</organism>
<accession>A0ABP4FM60</accession>
<comment type="caution">
    <text evidence="2">The sequence shown here is derived from an EMBL/GenBank/DDBJ whole genome shotgun (WGS) entry which is preliminary data.</text>
</comment>
<evidence type="ECO:0000256" key="1">
    <source>
        <dbReference type="SAM" id="MobiDB-lite"/>
    </source>
</evidence>
<sequence length="294" mass="30788">MAVDGEACGQAYAGRVAGAVERRGAAHGGVVARGNIGLPFAVVAGDTILYESDGVSGGIVTPPPEKTEYTVVYDRTRTNSAFRRSMTTHSEWTFSSGHSGGRTVPEQWECATERGEDDGPAECSALPVVVPRHRLGAAPDGTGPTGDDQLVVTFGHVPGVVAPPAVTRATVEASFDDGTWWTAASTASPGQDHPGLRGGPGRDPARHRHRRGRQRGDADGEERVHRRRGSDPGVSGEAPAVAGQAVGQAVDAPAGRCGSHRRRPHRVRALRKREASGAPLAHRRPCRPPRPGSG</sequence>
<dbReference type="Proteomes" id="UP001501371">
    <property type="component" value="Unassembled WGS sequence"/>
</dbReference>
<evidence type="ECO:0000313" key="3">
    <source>
        <dbReference type="Proteomes" id="UP001501371"/>
    </source>
</evidence>
<gene>
    <name evidence="2" type="ORF">GCM10009654_48320</name>
</gene>
<feature type="compositionally biased region" description="Low complexity" evidence="1">
    <location>
        <begin position="238"/>
        <end position="257"/>
    </location>
</feature>
<feature type="compositionally biased region" description="Basic residues" evidence="1">
    <location>
        <begin position="258"/>
        <end position="271"/>
    </location>
</feature>
<reference evidence="3" key="1">
    <citation type="journal article" date="2019" name="Int. J. Syst. Evol. Microbiol.">
        <title>The Global Catalogue of Microorganisms (GCM) 10K type strain sequencing project: providing services to taxonomists for standard genome sequencing and annotation.</title>
        <authorList>
            <consortium name="The Broad Institute Genomics Platform"/>
            <consortium name="The Broad Institute Genome Sequencing Center for Infectious Disease"/>
            <person name="Wu L."/>
            <person name="Ma J."/>
        </authorList>
    </citation>
    <scope>NUCLEOTIDE SEQUENCE [LARGE SCALE GENOMIC DNA]</scope>
    <source>
        <strain evidence="3">JCM 12696</strain>
    </source>
</reference>
<proteinExistence type="predicted"/>
<evidence type="ECO:0000313" key="2">
    <source>
        <dbReference type="EMBL" id="GAA1185008.1"/>
    </source>
</evidence>
<dbReference type="EMBL" id="BAAAKV010000047">
    <property type="protein sequence ID" value="GAA1185008.1"/>
    <property type="molecule type" value="Genomic_DNA"/>
</dbReference>
<keyword evidence="3" id="KW-1185">Reference proteome</keyword>
<name>A0ABP4FM60_9ACTN</name>
<feature type="region of interest" description="Disordered" evidence="1">
    <location>
        <begin position="182"/>
        <end position="294"/>
    </location>
</feature>
<protein>
    <submittedName>
        <fullName evidence="2">Uncharacterized protein</fullName>
    </submittedName>
</protein>